<dbReference type="Ensembl" id="ENSGGOT00000048163.1">
    <property type="protein sequence ID" value="ENSGGOP00000038372.1"/>
    <property type="gene ID" value="ENSGGOG00000034879.2"/>
</dbReference>
<evidence type="ECO:0000256" key="1">
    <source>
        <dbReference type="ARBA" id="ARBA00004163"/>
    </source>
</evidence>
<dbReference type="AlphaFoldDB" id="A0A2I2YUF3"/>
<keyword evidence="5" id="KW-0597">Phosphoprotein</keyword>
<keyword evidence="24" id="KW-1185">Reference proteome</keyword>
<feature type="domain" description="FHA" evidence="22">
    <location>
        <begin position="28"/>
        <end position="85"/>
    </location>
</feature>
<dbReference type="Pfam" id="PF00498">
    <property type="entry name" value="FHA"/>
    <property type="match status" value="1"/>
</dbReference>
<evidence type="ECO:0000256" key="14">
    <source>
        <dbReference type="ARBA" id="ARBA00057671"/>
    </source>
</evidence>
<evidence type="ECO:0000256" key="16">
    <source>
        <dbReference type="ARBA" id="ARBA00061687"/>
    </source>
</evidence>
<keyword evidence="11 21" id="KW-0472">Membrane</keyword>
<feature type="region of interest" description="Disordered" evidence="20">
    <location>
        <begin position="416"/>
        <end position="450"/>
    </location>
</feature>
<dbReference type="EMBL" id="CABD030021661">
    <property type="status" value="NOT_ANNOTATED_CDS"/>
    <property type="molecule type" value="Genomic_DNA"/>
</dbReference>
<evidence type="ECO:0000256" key="3">
    <source>
        <dbReference type="ARBA" id="ARBA00022475"/>
    </source>
</evidence>
<keyword evidence="3" id="KW-1003">Cell membrane</keyword>
<dbReference type="CDD" id="cd22679">
    <property type="entry name" value="FHA_SLMAP"/>
    <property type="match status" value="1"/>
</dbReference>
<evidence type="ECO:0000256" key="8">
    <source>
        <dbReference type="ARBA" id="ARBA00022989"/>
    </source>
</evidence>
<comment type="similarity">
    <text evidence="16">Belongs to the SLMAP family.</text>
</comment>
<dbReference type="PANTHER" id="PTHR15715:SF22">
    <property type="entry name" value="SARCOLEMMAL MEMBRANE-ASSOCIATED PROTEIN"/>
    <property type="match status" value="1"/>
</dbReference>
<keyword evidence="7" id="KW-0256">Endoplasmic reticulum</keyword>
<dbReference type="RefSeq" id="XP_018879917.3">
    <property type="nucleotide sequence ID" value="XM_019024372.3"/>
</dbReference>
<evidence type="ECO:0000256" key="10">
    <source>
        <dbReference type="ARBA" id="ARBA00023128"/>
    </source>
</evidence>
<evidence type="ECO:0000256" key="9">
    <source>
        <dbReference type="ARBA" id="ARBA00023054"/>
    </source>
</evidence>
<dbReference type="EMBL" id="CABD030021665">
    <property type="status" value="NOT_ANNOTATED_CDS"/>
    <property type="molecule type" value="Genomic_DNA"/>
</dbReference>
<dbReference type="EMBL" id="CABD030021660">
    <property type="status" value="NOT_ANNOTATED_CDS"/>
    <property type="molecule type" value="Genomic_DNA"/>
</dbReference>
<dbReference type="InterPro" id="IPR008984">
    <property type="entry name" value="SMAD_FHA_dom_sf"/>
</dbReference>
<evidence type="ECO:0000256" key="12">
    <source>
        <dbReference type="ARBA" id="ARBA00023212"/>
    </source>
</evidence>
<comment type="function">
    <text evidence="14">Associates with the striatin-interacting phosphatase and kinase (STRIPAK) core complex, forming the extended (SIKE1:SLMAP)STRIPAK complex. The (SIKE1:SLMAP)STRIPAK complex dephosphorylates STK3 leading to the inhibition of Hippo signaling and the control of cell growth. May play a role during myoblast fusion.</text>
</comment>
<dbReference type="EMBL" id="CABD030021662">
    <property type="status" value="NOT_ANNOTATED_CDS"/>
    <property type="molecule type" value="Genomic_DNA"/>
</dbReference>
<feature type="coiled-coil region" evidence="19">
    <location>
        <begin position="233"/>
        <end position="380"/>
    </location>
</feature>
<feature type="coiled-coil region" evidence="19">
    <location>
        <begin position="578"/>
        <end position="778"/>
    </location>
</feature>
<dbReference type="Bgee" id="ENSGGOG00000034879">
    <property type="expression patterns" value="Expressed in heart and 6 other cell types or tissues"/>
</dbReference>
<evidence type="ECO:0000256" key="17">
    <source>
        <dbReference type="ARBA" id="ARBA00066015"/>
    </source>
</evidence>
<feature type="transmembrane region" description="Helical" evidence="21">
    <location>
        <begin position="784"/>
        <end position="803"/>
    </location>
</feature>
<dbReference type="PROSITE" id="PS50006">
    <property type="entry name" value="FHA_DOMAIN"/>
    <property type="match status" value="1"/>
</dbReference>
<dbReference type="EMBL" id="CABD030021666">
    <property type="status" value="NOT_ANNOTATED_CDS"/>
    <property type="molecule type" value="Genomic_DNA"/>
</dbReference>
<dbReference type="EMBL" id="CABD030021668">
    <property type="status" value="NOT_ANNOTATED_CDS"/>
    <property type="molecule type" value="Genomic_DNA"/>
</dbReference>
<keyword evidence="9 19" id="KW-0175">Coiled coil</keyword>
<feature type="coiled-coil region" evidence="19">
    <location>
        <begin position="172"/>
        <end position="199"/>
    </location>
</feature>
<evidence type="ECO:0000256" key="11">
    <source>
        <dbReference type="ARBA" id="ARBA00023136"/>
    </source>
</evidence>
<keyword evidence="4" id="KW-0963">Cytoplasm</keyword>
<gene>
    <name evidence="23" type="primary">SLMAP</name>
</gene>
<evidence type="ECO:0000313" key="24">
    <source>
        <dbReference type="Proteomes" id="UP000001519"/>
    </source>
</evidence>
<evidence type="ECO:0000256" key="2">
    <source>
        <dbReference type="ARBA" id="ARBA00004300"/>
    </source>
</evidence>
<reference evidence="23" key="3">
    <citation type="submission" date="2025-08" db="UniProtKB">
        <authorList>
            <consortium name="Ensembl"/>
        </authorList>
    </citation>
    <scope>IDENTIFICATION</scope>
</reference>
<dbReference type="FunFam" id="2.60.200.20:FF:000003">
    <property type="entry name" value="sarcolemmal membrane-associated protein isoform X2"/>
    <property type="match status" value="1"/>
</dbReference>
<dbReference type="Gene3D" id="1.10.287.1490">
    <property type="match status" value="1"/>
</dbReference>
<dbReference type="CDD" id="cd21911">
    <property type="entry name" value="CC1_SLMAP"/>
    <property type="match status" value="1"/>
</dbReference>
<keyword evidence="12" id="KW-0206">Cytoskeleton</keyword>
<dbReference type="EMBL" id="CABD030021664">
    <property type="status" value="NOT_ANNOTATED_CDS"/>
    <property type="molecule type" value="Genomic_DNA"/>
</dbReference>
<dbReference type="CTD" id="7871"/>
<keyword evidence="6 21" id="KW-0812">Transmembrane</keyword>
<evidence type="ECO:0000256" key="19">
    <source>
        <dbReference type="SAM" id="Coils"/>
    </source>
</evidence>
<dbReference type="GO" id="GO:0005789">
    <property type="term" value="C:endoplasmic reticulum membrane"/>
    <property type="evidence" value="ECO:0007669"/>
    <property type="project" value="UniProtKB-SubCell"/>
</dbReference>
<keyword evidence="8 21" id="KW-1133">Transmembrane helix</keyword>
<evidence type="ECO:0000256" key="21">
    <source>
        <dbReference type="SAM" id="Phobius"/>
    </source>
</evidence>
<dbReference type="SUPFAM" id="SSF49879">
    <property type="entry name" value="SMAD/FHA domain"/>
    <property type="match status" value="1"/>
</dbReference>
<sequence>MPSALAIFTCRPNSHPFQERHVYLDEPIKIGRSVARCRPAQNNATFDCKVLSRNHALVWFDHKTGKFYLQDTKSSNGTFINSQRLSRGSEESPPCEILSGDIIQFGVDVTENTRKVTHGCIVSTIKLFLPDGMEARLRSDVIHAPLPSPVDKVAANTPSMYSQELFQLSQYLQEALHREQMLEQKLATLQRLLAITQEASDTSWQALIDEDRLLSRLEVMGNQLQACSKNQTEDSLRKELIALQEDKHNYETTAKESLRRVLQEKIEVVRKLSEVERSLSNTEDECTHLKEMNERTQEELRELANKYNGAVNEIKDLSDKLKVAEGKQEEIQQKGQAEKKELQHKIDEMEEKEQELQAKIEALQADNDFTNERLTALQEHLLSKSGGDCTFIHQFIECQKKLIVEGHLTKAVEETKLSKENQTRAKESDFSDTLSPSKEKSSDDTTDAQMDEQDLNEPLAKVSLLKDDLQGAQSEIEAKQEIQHLRKELIEAQELARTSKQKCFELQALLEEERKAYRNQVEESTKQIQVLQAQLQRLHIDIENLREEKDSEITSTRDELLSARDEILLLHQAAEKVASERDTDIASLQEELKKVRAELERWRKAASEYEKEITSLQNSFQLRCQQCEDQQREEATRLQGELEKLRKEWNALETECHSLKRENVLLSSELQRQEKELHNSQKQSLELTSDLSILQMSRKELENQVGSLKEQHLRDSADLKTLLSKAENQAKDVQKEYEKTQTVLSELKLKFEMTEQEKQSITDELKQCKNNLKLLREKGNNKPWPWMPMLAALVAVTAIVLYVPGLARASP</sequence>
<evidence type="ECO:0000256" key="6">
    <source>
        <dbReference type="ARBA" id="ARBA00022692"/>
    </source>
</evidence>
<dbReference type="GO" id="GO:0042383">
    <property type="term" value="C:sarcolemma"/>
    <property type="evidence" value="ECO:0007669"/>
    <property type="project" value="UniProtKB-SubCell"/>
</dbReference>
<evidence type="ECO:0000256" key="20">
    <source>
        <dbReference type="SAM" id="MobiDB-lite"/>
    </source>
</evidence>
<comment type="subunit">
    <text evidence="17">Homodimer. Interacts with myosin. Interacts with SIKE1 and both associate with the STRIPAK core complex composed of PP2A catalytic and scaffolding subunits, the striatins (PP2A regulatory subunits), the striatin-associated proteins MOB4, STRIP1 and STRIP2, PDCD10 and members of the STE20 kinases, such as STK24 and STK26. Interacts (via FHA domain) with STK3 (when phosphorylated); the interaction associates STK3 with the STRIPAK complex.</text>
</comment>
<dbReference type="InterPro" id="IPR000253">
    <property type="entry name" value="FHA_dom"/>
</dbReference>
<dbReference type="GeneID" id="101128555"/>
<proteinExistence type="inferred from homology"/>
<reference evidence="23" key="4">
    <citation type="submission" date="2025-09" db="UniProtKB">
        <authorList>
            <consortium name="Ensembl"/>
        </authorList>
    </citation>
    <scope>IDENTIFICATION</scope>
</reference>
<dbReference type="EMBL" id="CABD030021663">
    <property type="status" value="NOT_ANNOTATED_CDS"/>
    <property type="molecule type" value="Genomic_DNA"/>
</dbReference>
<dbReference type="SMART" id="SM00240">
    <property type="entry name" value="FHA"/>
    <property type="match status" value="1"/>
</dbReference>
<keyword evidence="10" id="KW-0496">Mitochondrion</keyword>
<comment type="subcellular location">
    <subcellularLocation>
        <location evidence="15">Cell membrane</location>
        <location evidence="15">Sarcolemma</location>
        <topology evidence="15">Single-pass type IV membrane protein</topology>
    </subcellularLocation>
    <subcellularLocation>
        <location evidence="2">Cytoplasm</location>
        <location evidence="2">Cytoskeleton</location>
        <location evidence="2">Microtubule organizing center</location>
        <location evidence="2">Centrosome</location>
    </subcellularLocation>
    <subcellularLocation>
        <location evidence="1">Endoplasmic reticulum membrane</location>
        <topology evidence="1">Single-pass type IV membrane protein</topology>
    </subcellularLocation>
    <subcellularLocation>
        <location evidence="13">Mitochondrion membrane</location>
        <topology evidence="13">Single-pass type IV membrane protein</topology>
    </subcellularLocation>
</comment>
<dbReference type="PANTHER" id="PTHR15715">
    <property type="entry name" value="CENTROSOMAL PROTEIN OF 170 KDA"/>
    <property type="match status" value="1"/>
</dbReference>
<dbReference type="InterPro" id="IPR051176">
    <property type="entry name" value="Cent_Immune-Sig_Mod"/>
</dbReference>
<dbReference type="GO" id="GO:0005813">
    <property type="term" value="C:centrosome"/>
    <property type="evidence" value="ECO:0007669"/>
    <property type="project" value="UniProtKB-SubCell"/>
</dbReference>
<evidence type="ECO:0000259" key="22">
    <source>
        <dbReference type="PROSITE" id="PS50006"/>
    </source>
</evidence>
<dbReference type="EMBL" id="CABD030021667">
    <property type="status" value="NOT_ANNOTATED_CDS"/>
    <property type="molecule type" value="Genomic_DNA"/>
</dbReference>
<evidence type="ECO:0000256" key="13">
    <source>
        <dbReference type="ARBA" id="ARBA00046294"/>
    </source>
</evidence>
<evidence type="ECO:0000256" key="18">
    <source>
        <dbReference type="ARBA" id="ARBA00074026"/>
    </source>
</evidence>
<feature type="coiled-coil region" evidence="19">
    <location>
        <begin position="462"/>
        <end position="548"/>
    </location>
</feature>
<dbReference type="Gene3D" id="2.60.200.20">
    <property type="match status" value="1"/>
</dbReference>
<evidence type="ECO:0000256" key="5">
    <source>
        <dbReference type="ARBA" id="ARBA00022553"/>
    </source>
</evidence>
<evidence type="ECO:0000256" key="7">
    <source>
        <dbReference type="ARBA" id="ARBA00022824"/>
    </source>
</evidence>
<reference evidence="23 24" key="2">
    <citation type="journal article" date="2012" name="Nature">
        <title>Insights into hominid evolution from the gorilla genome sequence.</title>
        <authorList>
            <person name="Scally A."/>
            <person name="Dutheil J.Y."/>
            <person name="Hillier L.W."/>
            <person name="Jordan G.E."/>
            <person name="Goodhead I."/>
            <person name="Herrero J."/>
            <person name="Hobolth A."/>
            <person name="Lappalainen T."/>
            <person name="Mailund T."/>
            <person name="Marques-Bonet T."/>
            <person name="McCarthy S."/>
            <person name="Montgomery S.H."/>
            <person name="Schwalie P.C."/>
            <person name="Tang Y.A."/>
            <person name="Ward M.C."/>
            <person name="Xue Y."/>
            <person name="Yngvadottir B."/>
            <person name="Alkan C."/>
            <person name="Andersen L.N."/>
            <person name="Ayub Q."/>
            <person name="Ball E.V."/>
            <person name="Beal K."/>
            <person name="Bradley B.J."/>
            <person name="Chen Y."/>
            <person name="Clee C.M."/>
            <person name="Fitzgerald S."/>
            <person name="Graves T.A."/>
            <person name="Gu Y."/>
            <person name="Heath P."/>
            <person name="Heger A."/>
            <person name="Karakoc E."/>
            <person name="Kolb-Kokocinski A."/>
            <person name="Laird G.K."/>
            <person name="Lunter G."/>
            <person name="Meader S."/>
            <person name="Mort M."/>
            <person name="Mullikin J.C."/>
            <person name="Munch K."/>
            <person name="O'Connor T.D."/>
            <person name="Phillips A.D."/>
            <person name="Prado-Martinez J."/>
            <person name="Rogers A.S."/>
            <person name="Sajjadian S."/>
            <person name="Schmidt D."/>
            <person name="Shaw K."/>
            <person name="Simpson J.T."/>
            <person name="Stenson P.D."/>
            <person name="Turner D.J."/>
            <person name="Vigilant L."/>
            <person name="Vilella A.J."/>
            <person name="Whitener W."/>
            <person name="Zhu B."/>
            <person name="Cooper D.N."/>
            <person name="de Jong P."/>
            <person name="Dermitzakis E.T."/>
            <person name="Eichler E.E."/>
            <person name="Flicek P."/>
            <person name="Goldman N."/>
            <person name="Mundy N.I."/>
            <person name="Ning Z."/>
            <person name="Odom D.T."/>
            <person name="Ponting C.P."/>
            <person name="Quail M.A."/>
            <person name="Ryder O.A."/>
            <person name="Searle S.M."/>
            <person name="Warren W.C."/>
            <person name="Wilson R.K."/>
            <person name="Schierup M.H."/>
            <person name="Rogers J."/>
            <person name="Tyler-Smith C."/>
            <person name="Durbin R."/>
        </authorList>
    </citation>
    <scope>NUCLEOTIDE SEQUENCE [LARGE SCALE GENOMIC DNA]</scope>
</reference>
<dbReference type="GeneTree" id="ENSGT00940000157660"/>
<dbReference type="GO" id="GO:0031966">
    <property type="term" value="C:mitochondrial membrane"/>
    <property type="evidence" value="ECO:0007669"/>
    <property type="project" value="UniProtKB-SubCell"/>
</dbReference>
<accession>A0A2I2YUF3</accession>
<name>A0A2I2YUF3_GORGO</name>
<evidence type="ECO:0000256" key="15">
    <source>
        <dbReference type="ARBA" id="ARBA00060409"/>
    </source>
</evidence>
<dbReference type="Proteomes" id="UP000001519">
    <property type="component" value="Chromosome 3"/>
</dbReference>
<protein>
    <recommendedName>
        <fullName evidence="18">Sarcolemmal membrane-associated protein</fullName>
    </recommendedName>
</protein>
<evidence type="ECO:0000256" key="4">
    <source>
        <dbReference type="ARBA" id="ARBA00022490"/>
    </source>
</evidence>
<feature type="compositionally biased region" description="Basic and acidic residues" evidence="20">
    <location>
        <begin position="416"/>
        <end position="429"/>
    </location>
</feature>
<reference evidence="24" key="1">
    <citation type="submission" date="2011-05" db="EMBL/GenBank/DDBJ databases">
        <title>Insights into the evolution of the great apes provided by the gorilla genome.</title>
        <authorList>
            <person name="Scally A."/>
        </authorList>
    </citation>
    <scope>NUCLEOTIDE SEQUENCE [LARGE SCALE GENOMIC DNA]</scope>
</reference>
<organism evidence="23 24">
    <name type="scientific">Gorilla gorilla gorilla</name>
    <name type="common">Western lowland gorilla</name>
    <dbReference type="NCBI Taxonomy" id="9595"/>
    <lineage>
        <taxon>Eukaryota</taxon>
        <taxon>Metazoa</taxon>
        <taxon>Chordata</taxon>
        <taxon>Craniata</taxon>
        <taxon>Vertebrata</taxon>
        <taxon>Euteleostomi</taxon>
        <taxon>Mammalia</taxon>
        <taxon>Eutheria</taxon>
        <taxon>Euarchontoglires</taxon>
        <taxon>Primates</taxon>
        <taxon>Haplorrhini</taxon>
        <taxon>Catarrhini</taxon>
        <taxon>Hominidae</taxon>
        <taxon>Gorilla</taxon>
    </lineage>
</organism>
<evidence type="ECO:0000313" key="23">
    <source>
        <dbReference type="Ensembl" id="ENSGGOP00000038372.1"/>
    </source>
</evidence>